<reference evidence="1" key="1">
    <citation type="submission" date="2015-04" db="UniProtKB">
        <authorList>
            <consortium name="EnsemblPlants"/>
        </authorList>
    </citation>
    <scope>IDENTIFICATION</scope>
</reference>
<evidence type="ECO:0000313" key="2">
    <source>
        <dbReference type="Proteomes" id="UP000008021"/>
    </source>
</evidence>
<proteinExistence type="predicted"/>
<evidence type="ECO:0000313" key="1">
    <source>
        <dbReference type="EnsemblPlants" id="OMERI03G12180.6"/>
    </source>
</evidence>
<name>A0A0E0CZ01_9ORYZ</name>
<dbReference type="HOGENOM" id="CLU_2708959_0_0_1"/>
<dbReference type="Proteomes" id="UP000008021">
    <property type="component" value="Chromosome 3"/>
</dbReference>
<sequence>MLKLHRLKVAAISTCPDQPNEAGDSVTSGNIDVNSNVSSSSSWSLGVFCRVEPWSSSEANFGGIIYVTISLCT</sequence>
<dbReference type="AlphaFoldDB" id="A0A0E0CZ01"/>
<protein>
    <submittedName>
        <fullName evidence="1">Uncharacterized protein</fullName>
    </submittedName>
</protein>
<reference evidence="1" key="2">
    <citation type="submission" date="2018-05" db="EMBL/GenBank/DDBJ databases">
        <title>OmerRS3 (Oryza meridionalis Reference Sequence Version 3).</title>
        <authorList>
            <person name="Zhang J."/>
            <person name="Kudrna D."/>
            <person name="Lee S."/>
            <person name="Talag J."/>
            <person name="Welchert J."/>
            <person name="Wing R.A."/>
        </authorList>
    </citation>
    <scope>NUCLEOTIDE SEQUENCE [LARGE SCALE GENOMIC DNA]</scope>
    <source>
        <strain evidence="1">cv. OR44</strain>
    </source>
</reference>
<accession>A0A0E0CZ01</accession>
<dbReference type="EnsemblPlants" id="OMERI03G12180.6">
    <property type="protein sequence ID" value="OMERI03G12180.6"/>
    <property type="gene ID" value="OMERI03G12180"/>
</dbReference>
<organism evidence="1">
    <name type="scientific">Oryza meridionalis</name>
    <dbReference type="NCBI Taxonomy" id="40149"/>
    <lineage>
        <taxon>Eukaryota</taxon>
        <taxon>Viridiplantae</taxon>
        <taxon>Streptophyta</taxon>
        <taxon>Embryophyta</taxon>
        <taxon>Tracheophyta</taxon>
        <taxon>Spermatophyta</taxon>
        <taxon>Magnoliopsida</taxon>
        <taxon>Liliopsida</taxon>
        <taxon>Poales</taxon>
        <taxon>Poaceae</taxon>
        <taxon>BOP clade</taxon>
        <taxon>Oryzoideae</taxon>
        <taxon>Oryzeae</taxon>
        <taxon>Oryzinae</taxon>
        <taxon>Oryza</taxon>
    </lineage>
</organism>
<dbReference type="Gramene" id="OMERI03G12180.6">
    <property type="protein sequence ID" value="OMERI03G12180.6"/>
    <property type="gene ID" value="OMERI03G12180"/>
</dbReference>
<keyword evidence="2" id="KW-1185">Reference proteome</keyword>